<gene>
    <name evidence="2" type="ORF">ACHAWU_009524</name>
</gene>
<feature type="signal peptide" evidence="1">
    <location>
        <begin position="1"/>
        <end position="15"/>
    </location>
</feature>
<dbReference type="PANTHER" id="PTHR35550">
    <property type="match status" value="1"/>
</dbReference>
<keyword evidence="3" id="KW-1185">Reference proteome</keyword>
<dbReference type="EMBL" id="JALLBG020000181">
    <property type="protein sequence ID" value="KAL3760563.1"/>
    <property type="molecule type" value="Genomic_DNA"/>
</dbReference>
<keyword evidence="1" id="KW-0732">Signal</keyword>
<dbReference type="AlphaFoldDB" id="A0ABD3M9D0"/>
<evidence type="ECO:0000313" key="2">
    <source>
        <dbReference type="EMBL" id="KAL3760563.1"/>
    </source>
</evidence>
<feature type="chain" id="PRO_5044890925" evidence="1">
    <location>
        <begin position="16"/>
        <end position="212"/>
    </location>
</feature>
<organism evidence="2 3">
    <name type="scientific">Discostella pseudostelligera</name>
    <dbReference type="NCBI Taxonomy" id="259834"/>
    <lineage>
        <taxon>Eukaryota</taxon>
        <taxon>Sar</taxon>
        <taxon>Stramenopiles</taxon>
        <taxon>Ochrophyta</taxon>
        <taxon>Bacillariophyta</taxon>
        <taxon>Coscinodiscophyceae</taxon>
        <taxon>Thalassiosirophycidae</taxon>
        <taxon>Stephanodiscales</taxon>
        <taxon>Stephanodiscaceae</taxon>
        <taxon>Discostella</taxon>
    </lineage>
</organism>
<sequence>MKRFSAFFLASSCLAFAPQAPKLAPSFHLNVATAGHDVGKSPSPLYNSMIKKGSKSQLADVVIDPDYTIATVFAITAASIIATNQEFNGILGAAFHAYAAGLFAVQATRLRVIFDKDSFEFKKVVSAVGPTKLKDAGANFVVGGKNRWAYKSFVNWDFYPSYNFPLLVYFKETQTPKKDGSVGQIHFFPAVCNVKQLKEQFELRGCARVGKS</sequence>
<reference evidence="2 3" key="1">
    <citation type="submission" date="2024-10" db="EMBL/GenBank/DDBJ databases">
        <title>Updated reference genomes for cyclostephanoid diatoms.</title>
        <authorList>
            <person name="Roberts W.R."/>
            <person name="Alverson A.J."/>
        </authorList>
    </citation>
    <scope>NUCLEOTIDE SEQUENCE [LARGE SCALE GENOMIC DNA]</scope>
    <source>
        <strain evidence="2 3">AJA232-27</strain>
    </source>
</reference>
<comment type="caution">
    <text evidence="2">The sequence shown here is derived from an EMBL/GenBank/DDBJ whole genome shotgun (WGS) entry which is preliminary data.</text>
</comment>
<dbReference type="InterPro" id="IPR021467">
    <property type="entry name" value="DUF3119"/>
</dbReference>
<accession>A0ABD3M9D0</accession>
<evidence type="ECO:0000256" key="1">
    <source>
        <dbReference type="SAM" id="SignalP"/>
    </source>
</evidence>
<dbReference type="Pfam" id="PF11317">
    <property type="entry name" value="DUF3119"/>
    <property type="match status" value="1"/>
</dbReference>
<protein>
    <submittedName>
        <fullName evidence="2">Uncharacterized protein</fullName>
    </submittedName>
</protein>
<dbReference type="Proteomes" id="UP001530293">
    <property type="component" value="Unassembled WGS sequence"/>
</dbReference>
<proteinExistence type="predicted"/>
<dbReference type="PANTHER" id="PTHR35550:SF2">
    <property type="entry name" value="OS05G0401200 PROTEIN"/>
    <property type="match status" value="1"/>
</dbReference>
<name>A0ABD3M9D0_9STRA</name>
<evidence type="ECO:0000313" key="3">
    <source>
        <dbReference type="Proteomes" id="UP001530293"/>
    </source>
</evidence>